<dbReference type="InterPro" id="IPR000175">
    <property type="entry name" value="Na/ntran_symport"/>
</dbReference>
<dbReference type="Pfam" id="PF00209">
    <property type="entry name" value="SNF"/>
    <property type="match status" value="1"/>
</dbReference>
<keyword evidence="4" id="KW-0812">Transmembrane</keyword>
<protein>
    <recommendedName>
        <fullName evidence="11">Transporter</fullName>
    </recommendedName>
</protein>
<dbReference type="PANTHER" id="PTHR11616:SF313">
    <property type="entry name" value="TRANSPORTER"/>
    <property type="match status" value="1"/>
</dbReference>
<comment type="caution">
    <text evidence="9">The sequence shown here is derived from an EMBL/GenBank/DDBJ whole genome shotgun (WGS) entry which is preliminary data.</text>
</comment>
<comment type="subcellular location">
    <subcellularLocation>
        <location evidence="1">Membrane</location>
        <topology evidence="1">Multi-pass membrane protein</topology>
    </subcellularLocation>
</comment>
<reference evidence="9 10" key="1">
    <citation type="submission" date="2023-02" db="EMBL/GenBank/DDBJ databases">
        <title>LHISI_Scaffold_Assembly.</title>
        <authorList>
            <person name="Stuart O.P."/>
            <person name="Cleave R."/>
            <person name="Magrath M.J.L."/>
            <person name="Mikheyev A.S."/>
        </authorList>
    </citation>
    <scope>NUCLEOTIDE SEQUENCE [LARGE SCALE GENOMIC DNA]</scope>
    <source>
        <strain evidence="9">Daus_M_001</strain>
        <tissue evidence="9">Leg muscle</tissue>
    </source>
</reference>
<evidence type="ECO:0000313" key="10">
    <source>
        <dbReference type="Proteomes" id="UP001159363"/>
    </source>
</evidence>
<sequence>MHGREQQAVDRVWWVSQGDDKCSVANSQVPLNPGDDGTSHGSGLTESGPEPERGTWTGRFDFLLSLLGYSVGLGNVWRFPYLCYQNGGGELVYLHVLS</sequence>
<comment type="similarity">
    <text evidence="2">Belongs to the sodium:neurotransmitter symporter (SNF) (TC 2.A.22) family.</text>
</comment>
<evidence type="ECO:0000256" key="4">
    <source>
        <dbReference type="ARBA" id="ARBA00022692"/>
    </source>
</evidence>
<evidence type="ECO:0000313" key="9">
    <source>
        <dbReference type="EMBL" id="KAJ8878572.1"/>
    </source>
</evidence>
<evidence type="ECO:0008006" key="11">
    <source>
        <dbReference type="Google" id="ProtNLM"/>
    </source>
</evidence>
<dbReference type="PANTHER" id="PTHR11616">
    <property type="entry name" value="SODIUM/CHLORIDE DEPENDENT TRANSPORTER"/>
    <property type="match status" value="1"/>
</dbReference>
<proteinExistence type="inferred from homology"/>
<evidence type="ECO:0000256" key="5">
    <source>
        <dbReference type="ARBA" id="ARBA00022847"/>
    </source>
</evidence>
<dbReference type="EMBL" id="JARBHB010000007">
    <property type="protein sequence ID" value="KAJ8878572.1"/>
    <property type="molecule type" value="Genomic_DNA"/>
</dbReference>
<organism evidence="9 10">
    <name type="scientific">Dryococelus australis</name>
    <dbReference type="NCBI Taxonomy" id="614101"/>
    <lineage>
        <taxon>Eukaryota</taxon>
        <taxon>Metazoa</taxon>
        <taxon>Ecdysozoa</taxon>
        <taxon>Arthropoda</taxon>
        <taxon>Hexapoda</taxon>
        <taxon>Insecta</taxon>
        <taxon>Pterygota</taxon>
        <taxon>Neoptera</taxon>
        <taxon>Polyneoptera</taxon>
        <taxon>Phasmatodea</taxon>
        <taxon>Verophasmatodea</taxon>
        <taxon>Anareolatae</taxon>
        <taxon>Phasmatidae</taxon>
        <taxon>Eurycanthinae</taxon>
        <taxon>Dryococelus</taxon>
    </lineage>
</organism>
<gene>
    <name evidence="9" type="ORF">PR048_019150</name>
</gene>
<dbReference type="Proteomes" id="UP001159363">
    <property type="component" value="Chromosome 6"/>
</dbReference>
<dbReference type="PROSITE" id="PS50267">
    <property type="entry name" value="NA_NEUROTRAN_SYMP_3"/>
    <property type="match status" value="1"/>
</dbReference>
<evidence type="ECO:0000256" key="7">
    <source>
        <dbReference type="ARBA" id="ARBA00023136"/>
    </source>
</evidence>
<evidence type="ECO:0000256" key="3">
    <source>
        <dbReference type="ARBA" id="ARBA00022448"/>
    </source>
</evidence>
<feature type="region of interest" description="Disordered" evidence="8">
    <location>
        <begin position="24"/>
        <end position="53"/>
    </location>
</feature>
<keyword evidence="7" id="KW-0472">Membrane</keyword>
<dbReference type="InterPro" id="IPR037272">
    <property type="entry name" value="SNS_sf"/>
</dbReference>
<keyword evidence="10" id="KW-1185">Reference proteome</keyword>
<evidence type="ECO:0000256" key="2">
    <source>
        <dbReference type="ARBA" id="ARBA00006459"/>
    </source>
</evidence>
<name>A0ABQ9H2T3_9NEOP</name>
<evidence type="ECO:0000256" key="6">
    <source>
        <dbReference type="ARBA" id="ARBA00022989"/>
    </source>
</evidence>
<keyword evidence="3" id="KW-0813">Transport</keyword>
<keyword evidence="6" id="KW-1133">Transmembrane helix</keyword>
<keyword evidence="5" id="KW-0769">Symport</keyword>
<dbReference type="SUPFAM" id="SSF161070">
    <property type="entry name" value="SNF-like"/>
    <property type="match status" value="1"/>
</dbReference>
<accession>A0ABQ9H2T3</accession>
<evidence type="ECO:0000256" key="1">
    <source>
        <dbReference type="ARBA" id="ARBA00004141"/>
    </source>
</evidence>
<evidence type="ECO:0000256" key="8">
    <source>
        <dbReference type="SAM" id="MobiDB-lite"/>
    </source>
</evidence>